<evidence type="ECO:0000313" key="4">
    <source>
        <dbReference type="EMBL" id="OSS42276.1"/>
    </source>
</evidence>
<dbReference type="CDD" id="cd08826">
    <property type="entry name" value="SPFH_eoslipins_u1"/>
    <property type="match status" value="1"/>
</dbReference>
<dbReference type="Pfam" id="PF01145">
    <property type="entry name" value="Band_7"/>
    <property type="match status" value="1"/>
</dbReference>
<dbReference type="OrthoDB" id="9809197at2"/>
<reference evidence="4 5" key="1">
    <citation type="journal article" date="2017" name="Front. Microbiol.">
        <title>Genome Sequence of Desulfurella amilsii Strain TR1 and Comparative Genomics of Desulfurellaceae Family.</title>
        <authorList>
            <person name="Florentino A.P."/>
            <person name="Stams A.J."/>
            <person name="Sanchez-Andrea I."/>
        </authorList>
    </citation>
    <scope>NUCLEOTIDE SEQUENCE [LARGE SCALE GENOMIC DNA]</scope>
    <source>
        <strain evidence="4 5">TR1</strain>
    </source>
</reference>
<evidence type="ECO:0000256" key="1">
    <source>
        <dbReference type="ARBA" id="ARBA00004167"/>
    </source>
</evidence>
<dbReference type="InterPro" id="IPR036013">
    <property type="entry name" value="Band_7/SPFH_dom_sf"/>
</dbReference>
<dbReference type="AlphaFoldDB" id="A0A1X4XXL9"/>
<organism evidence="4 5">
    <name type="scientific">Desulfurella amilsii</name>
    <dbReference type="NCBI Taxonomy" id="1562698"/>
    <lineage>
        <taxon>Bacteria</taxon>
        <taxon>Pseudomonadati</taxon>
        <taxon>Campylobacterota</taxon>
        <taxon>Desulfurellia</taxon>
        <taxon>Desulfurellales</taxon>
        <taxon>Desulfurellaceae</taxon>
        <taxon>Desulfurella</taxon>
    </lineage>
</organism>
<dbReference type="InterPro" id="IPR001107">
    <property type="entry name" value="Band_7"/>
</dbReference>
<comment type="subcellular location">
    <subcellularLocation>
        <location evidence="1">Membrane</location>
        <topology evidence="1">Single-pass membrane protein</topology>
    </subcellularLocation>
</comment>
<keyword evidence="4" id="KW-0645">Protease</keyword>
<dbReference type="FunFam" id="3.30.479.30:FF:000004">
    <property type="entry name" value="Putative membrane protease family, stomatin"/>
    <property type="match status" value="1"/>
</dbReference>
<dbReference type="STRING" id="1562698.DESAMIL20_1829"/>
<dbReference type="RefSeq" id="WP_086034531.1">
    <property type="nucleotide sequence ID" value="NZ_MDSU01000018.1"/>
</dbReference>
<evidence type="ECO:0000256" key="2">
    <source>
        <dbReference type="ARBA" id="ARBA00008164"/>
    </source>
</evidence>
<dbReference type="Gene3D" id="6.10.250.2090">
    <property type="match status" value="1"/>
</dbReference>
<evidence type="ECO:0000259" key="3">
    <source>
        <dbReference type="SMART" id="SM00244"/>
    </source>
</evidence>
<keyword evidence="5" id="KW-1185">Reference proteome</keyword>
<sequence length="257" mass="28991">MESIVLIVLVIFLLLVILNSIRIIQEYDRAVIFRLGRAIGVKGPGLIILWPIIDRMAKISLRINTLEVQPQDVITKDNITIKINAVVYFKVVNALNAVVQIKNYAYAVEQLAQTTLRSVCGQAELDKLLSEREKVNSEIQEILDKHTDAWGVKVTLVELKQIDLPQDMQRAMARQAEAERDRRAKVINADGEYQAAEKLNEAARIISQNPIALQLRYLQTLNEISSTNNTTTILPIPLDILREIGKSISNVKEQKDS</sequence>
<dbReference type="GO" id="GO:0098552">
    <property type="term" value="C:side of membrane"/>
    <property type="evidence" value="ECO:0007669"/>
    <property type="project" value="UniProtKB-ARBA"/>
</dbReference>
<evidence type="ECO:0000313" key="5">
    <source>
        <dbReference type="Proteomes" id="UP000194141"/>
    </source>
</evidence>
<dbReference type="SMART" id="SM00244">
    <property type="entry name" value="PHB"/>
    <property type="match status" value="1"/>
</dbReference>
<dbReference type="SUPFAM" id="SSF117892">
    <property type="entry name" value="Band 7/SPFH domain"/>
    <property type="match status" value="1"/>
</dbReference>
<dbReference type="PRINTS" id="PR00721">
    <property type="entry name" value="STOMATIN"/>
</dbReference>
<dbReference type="Gene3D" id="3.30.479.30">
    <property type="entry name" value="Band 7 domain"/>
    <property type="match status" value="1"/>
</dbReference>
<comment type="caution">
    <text evidence="4">The sequence shown here is derived from an EMBL/GenBank/DDBJ whole genome shotgun (WGS) entry which is preliminary data.</text>
</comment>
<feature type="domain" description="Band 7" evidence="3">
    <location>
        <begin position="19"/>
        <end position="176"/>
    </location>
</feature>
<keyword evidence="4" id="KW-0378">Hydrolase</keyword>
<dbReference type="GO" id="GO:0005886">
    <property type="term" value="C:plasma membrane"/>
    <property type="evidence" value="ECO:0007669"/>
    <property type="project" value="InterPro"/>
</dbReference>
<dbReference type="InterPro" id="IPR043202">
    <property type="entry name" value="Band-7_stomatin-like"/>
</dbReference>
<gene>
    <name evidence="4" type="ORF">DESAMIL20_1829</name>
</gene>
<proteinExistence type="inferred from homology"/>
<dbReference type="GO" id="GO:0006508">
    <property type="term" value="P:proteolysis"/>
    <property type="evidence" value="ECO:0007669"/>
    <property type="project" value="UniProtKB-KW"/>
</dbReference>
<dbReference type="Proteomes" id="UP000194141">
    <property type="component" value="Unassembled WGS sequence"/>
</dbReference>
<name>A0A1X4XXL9_9BACT</name>
<dbReference type="PANTHER" id="PTHR10264:SF19">
    <property type="entry name" value="AT06885P-RELATED"/>
    <property type="match status" value="1"/>
</dbReference>
<accession>A0A1X4XXL9</accession>
<dbReference type="EMBL" id="MDSU01000018">
    <property type="protein sequence ID" value="OSS42276.1"/>
    <property type="molecule type" value="Genomic_DNA"/>
</dbReference>
<dbReference type="PANTHER" id="PTHR10264">
    <property type="entry name" value="BAND 7 PROTEIN-RELATED"/>
    <property type="match status" value="1"/>
</dbReference>
<dbReference type="InterPro" id="IPR001972">
    <property type="entry name" value="Stomatin_HflK_fam"/>
</dbReference>
<comment type="similarity">
    <text evidence="2">Belongs to the band 7/mec-2 family.</text>
</comment>
<protein>
    <submittedName>
        <fullName evidence="4">Putative stomatin/prohibitin-family membrane protease subunit</fullName>
    </submittedName>
</protein>
<dbReference type="GO" id="GO:0008233">
    <property type="term" value="F:peptidase activity"/>
    <property type="evidence" value="ECO:0007669"/>
    <property type="project" value="UniProtKB-KW"/>
</dbReference>